<dbReference type="AlphaFoldDB" id="A0A4S8QQB7"/>
<reference evidence="2 3" key="2">
    <citation type="submission" date="2019-05" db="EMBL/GenBank/DDBJ databases">
        <title>Glycomyces buryatensis sp. nov.</title>
        <authorList>
            <person name="Nikitina E."/>
        </authorList>
    </citation>
    <scope>NUCLEOTIDE SEQUENCE [LARGE SCALE GENOMIC DNA]</scope>
    <source>
        <strain evidence="2 3">18</strain>
    </source>
</reference>
<protein>
    <submittedName>
        <fullName evidence="2">DUF3515 family protein</fullName>
    </submittedName>
</protein>
<organism evidence="2 3">
    <name type="scientific">Glycomyces buryatensis</name>
    <dbReference type="NCBI Taxonomy" id="2570927"/>
    <lineage>
        <taxon>Bacteria</taxon>
        <taxon>Bacillati</taxon>
        <taxon>Actinomycetota</taxon>
        <taxon>Actinomycetes</taxon>
        <taxon>Glycomycetales</taxon>
        <taxon>Glycomycetaceae</taxon>
        <taxon>Glycomyces</taxon>
    </lineage>
</organism>
<dbReference type="InterPro" id="IPR021903">
    <property type="entry name" value="DUF3515"/>
</dbReference>
<comment type="caution">
    <text evidence="2">The sequence shown here is derived from an EMBL/GenBank/DDBJ whole genome shotgun (WGS) entry which is preliminary data.</text>
</comment>
<feature type="transmembrane region" description="Helical" evidence="1">
    <location>
        <begin position="16"/>
        <end position="40"/>
    </location>
</feature>
<keyword evidence="3" id="KW-1185">Reference proteome</keyword>
<dbReference type="OrthoDB" id="5185834at2"/>
<evidence type="ECO:0000313" key="2">
    <source>
        <dbReference type="EMBL" id="THV42914.1"/>
    </source>
</evidence>
<dbReference type="Pfam" id="PF12028">
    <property type="entry name" value="DUF3515"/>
    <property type="match status" value="1"/>
</dbReference>
<reference evidence="3" key="1">
    <citation type="submission" date="2019-04" db="EMBL/GenBank/DDBJ databases">
        <title>Nocardioides xinjiangensis sp. nov.</title>
        <authorList>
            <person name="Liu S."/>
        </authorList>
    </citation>
    <scope>NUCLEOTIDE SEQUENCE [LARGE SCALE GENOMIC DNA]</scope>
    <source>
        <strain evidence="3">18</strain>
    </source>
</reference>
<proteinExistence type="predicted"/>
<keyword evidence="1" id="KW-1133">Transmembrane helix</keyword>
<gene>
    <name evidence="2" type="ORF">FAB82_03970</name>
</gene>
<evidence type="ECO:0000256" key="1">
    <source>
        <dbReference type="SAM" id="Phobius"/>
    </source>
</evidence>
<keyword evidence="1" id="KW-0812">Transmembrane</keyword>
<dbReference type="EMBL" id="STGY01000010">
    <property type="protein sequence ID" value="THV42914.1"/>
    <property type="molecule type" value="Genomic_DNA"/>
</dbReference>
<name>A0A4S8QQB7_9ACTN</name>
<keyword evidence="1" id="KW-0472">Membrane</keyword>
<dbReference type="Proteomes" id="UP000308760">
    <property type="component" value="Unassembled WGS sequence"/>
</dbReference>
<sequence length="190" mass="19599">MFDSGSLRSIVGKSRLPAIIATVVALPVAVVAGVFAFQFMTATAEESEPEADLTPVSVEVPALEGEDAVICLALTATAPDTAGELPARPVEGGERASEFVLAYGDPAVVATCGAAAVEIEDTAPVFKLNGVCWFSEENGDGSSWVTLDRQVPVAVEFPAEFEQPSDVLNDLSTVIAEKVKAAETAPTGCA</sequence>
<evidence type="ECO:0000313" key="3">
    <source>
        <dbReference type="Proteomes" id="UP000308760"/>
    </source>
</evidence>
<accession>A0A4S8QQB7</accession>